<dbReference type="Proteomes" id="UP001331761">
    <property type="component" value="Unassembled WGS sequence"/>
</dbReference>
<gene>
    <name evidence="1" type="ORF">GCK32_010605</name>
</gene>
<evidence type="ECO:0000313" key="1">
    <source>
        <dbReference type="EMBL" id="KAK5968474.1"/>
    </source>
</evidence>
<evidence type="ECO:0000313" key="2">
    <source>
        <dbReference type="Proteomes" id="UP001331761"/>
    </source>
</evidence>
<accession>A0AAN8IBT0</accession>
<organism evidence="1 2">
    <name type="scientific">Trichostrongylus colubriformis</name>
    <name type="common">Black scour worm</name>
    <dbReference type="NCBI Taxonomy" id="6319"/>
    <lineage>
        <taxon>Eukaryota</taxon>
        <taxon>Metazoa</taxon>
        <taxon>Ecdysozoa</taxon>
        <taxon>Nematoda</taxon>
        <taxon>Chromadorea</taxon>
        <taxon>Rhabditida</taxon>
        <taxon>Rhabditina</taxon>
        <taxon>Rhabditomorpha</taxon>
        <taxon>Strongyloidea</taxon>
        <taxon>Trichostrongylidae</taxon>
        <taxon>Trichostrongylus</taxon>
    </lineage>
</organism>
<keyword evidence="2" id="KW-1185">Reference proteome</keyword>
<dbReference type="EMBL" id="WIXE01021340">
    <property type="protein sequence ID" value="KAK5968474.1"/>
    <property type="molecule type" value="Genomic_DNA"/>
</dbReference>
<reference evidence="1 2" key="1">
    <citation type="submission" date="2019-10" db="EMBL/GenBank/DDBJ databases">
        <title>Assembly and Annotation for the nematode Trichostrongylus colubriformis.</title>
        <authorList>
            <person name="Martin J."/>
        </authorList>
    </citation>
    <scope>NUCLEOTIDE SEQUENCE [LARGE SCALE GENOMIC DNA]</scope>
    <source>
        <strain evidence="1">G859</strain>
        <tissue evidence="1">Whole worm</tissue>
    </source>
</reference>
<feature type="non-terminal residue" evidence="1">
    <location>
        <position position="1"/>
    </location>
</feature>
<name>A0AAN8IBT0_TRICO</name>
<sequence length="26" mass="2821">RIGVPARIPLDSLLCGCILVSPQRFP</sequence>
<proteinExistence type="predicted"/>
<comment type="caution">
    <text evidence="1">The sequence shown here is derived from an EMBL/GenBank/DDBJ whole genome shotgun (WGS) entry which is preliminary data.</text>
</comment>
<dbReference type="AlphaFoldDB" id="A0AAN8IBT0"/>
<protein>
    <submittedName>
        <fullName evidence="1">Uncharacterized protein</fullName>
    </submittedName>
</protein>